<dbReference type="InterPro" id="IPR016040">
    <property type="entry name" value="NAD(P)-bd_dom"/>
</dbReference>
<sequence length="212" mass="22964">MKVFVAGGTGRVGRELTRQLVEAGHDVVAASRHAETLEASGHVTPMPFDFHDDVDTIAGKLDGADAIVFTAGSRSRDLLQTDAFGPVKLATAAAKAGVRRYVQLSSIYALEPERWAGEPSLRSITDYNIAKFFADRWLLDHSGLDLTIVQPSVLKEEPGIGRIELDPEHDGANPIPDVARVLMEVIGRRNTYGKVIRLRGGDEPIGEALARV</sequence>
<name>A0ABS6W5P6_9BIFI</name>
<evidence type="ECO:0000313" key="2">
    <source>
        <dbReference type="EMBL" id="MBW3081821.1"/>
    </source>
</evidence>
<dbReference type="RefSeq" id="WP_219079511.1">
    <property type="nucleotide sequence ID" value="NZ_JAHBBD010000001.1"/>
</dbReference>
<reference evidence="2 3" key="1">
    <citation type="submission" date="2021-05" db="EMBL/GenBank/DDBJ databases">
        <title>Phylogenetic classification of ten novel species belonging to the genus Bifidobacterium comprising B. colchicus sp. nov., B. abeli sp. nov., B. bicoloris sp. nov., B. guerezis sp. nov., B. rosaliae sp. nov., B. santillanensis sp. nov., B. argentati sp. nov., B. amazzoni sp. nov., B. pluviali sp. nov., and B. pinnaculum sp. nov.</title>
        <authorList>
            <person name="Lugli G.A."/>
            <person name="Ruiz Garcia L."/>
            <person name="Margolles A."/>
            <person name="Ventura M."/>
        </authorList>
    </citation>
    <scope>NUCLEOTIDE SEQUENCE [LARGE SCALE GENOMIC DNA]</scope>
    <source>
        <strain evidence="2 3">6T3</strain>
    </source>
</reference>
<feature type="domain" description="NAD(P)-binding" evidence="1">
    <location>
        <begin position="7"/>
        <end position="186"/>
    </location>
</feature>
<dbReference type="PANTHER" id="PTHR15020:SF50">
    <property type="entry name" value="UPF0659 PROTEIN YMR090W"/>
    <property type="match status" value="1"/>
</dbReference>
<gene>
    <name evidence="2" type="ORF">KIH73_00220</name>
</gene>
<protein>
    <submittedName>
        <fullName evidence="2">SDR family oxidoreductase</fullName>
    </submittedName>
</protein>
<keyword evidence="3" id="KW-1185">Reference proteome</keyword>
<accession>A0ABS6W5P6</accession>
<proteinExistence type="predicted"/>
<evidence type="ECO:0000313" key="3">
    <source>
        <dbReference type="Proteomes" id="UP000812844"/>
    </source>
</evidence>
<dbReference type="EMBL" id="JAHBBD010000001">
    <property type="protein sequence ID" value="MBW3081821.1"/>
    <property type="molecule type" value="Genomic_DNA"/>
</dbReference>
<organism evidence="2 3">
    <name type="scientific">Bifidobacterium phasiani</name>
    <dbReference type="NCBI Taxonomy" id="2834431"/>
    <lineage>
        <taxon>Bacteria</taxon>
        <taxon>Bacillati</taxon>
        <taxon>Actinomycetota</taxon>
        <taxon>Actinomycetes</taxon>
        <taxon>Bifidobacteriales</taxon>
        <taxon>Bifidobacteriaceae</taxon>
        <taxon>Bifidobacterium</taxon>
    </lineage>
</organism>
<dbReference type="PANTHER" id="PTHR15020">
    <property type="entry name" value="FLAVIN REDUCTASE-RELATED"/>
    <property type="match status" value="1"/>
</dbReference>
<dbReference type="Pfam" id="PF13460">
    <property type="entry name" value="NAD_binding_10"/>
    <property type="match status" value="1"/>
</dbReference>
<comment type="caution">
    <text evidence="2">The sequence shown here is derived from an EMBL/GenBank/DDBJ whole genome shotgun (WGS) entry which is preliminary data.</text>
</comment>
<evidence type="ECO:0000259" key="1">
    <source>
        <dbReference type="Pfam" id="PF13460"/>
    </source>
</evidence>
<dbReference type="Proteomes" id="UP000812844">
    <property type="component" value="Unassembled WGS sequence"/>
</dbReference>